<feature type="domain" description="Ionotropic glutamate receptor L-glutamate and glycine-binding" evidence="14">
    <location>
        <begin position="15"/>
        <end position="75"/>
    </location>
</feature>
<dbReference type="Gene3D" id="3.40.190.10">
    <property type="entry name" value="Periplasmic binding protein-like II"/>
    <property type="match status" value="1"/>
</dbReference>
<evidence type="ECO:0000256" key="13">
    <source>
        <dbReference type="SAM" id="Phobius"/>
    </source>
</evidence>
<dbReference type="AlphaFoldDB" id="A0A8T0G4Y8"/>
<evidence type="ECO:0000256" key="11">
    <source>
        <dbReference type="ARBA" id="ARBA00023286"/>
    </source>
</evidence>
<feature type="transmembrane region" description="Helical" evidence="13">
    <location>
        <begin position="168"/>
        <end position="186"/>
    </location>
</feature>
<dbReference type="SUPFAM" id="SSF53850">
    <property type="entry name" value="Periplasmic binding protein-like II"/>
    <property type="match status" value="1"/>
</dbReference>
<feature type="transmembrane region" description="Helical" evidence="13">
    <location>
        <begin position="120"/>
        <end position="148"/>
    </location>
</feature>
<evidence type="ECO:0000256" key="9">
    <source>
        <dbReference type="ARBA" id="ARBA00023170"/>
    </source>
</evidence>
<evidence type="ECO:0000313" key="16">
    <source>
        <dbReference type="Proteomes" id="UP000807504"/>
    </source>
</evidence>
<keyword evidence="7" id="KW-0406">Ion transport</keyword>
<comment type="similarity">
    <text evidence="2">Belongs to the glutamate-gated ion channel (TC 1.A.10.1) family.</text>
</comment>
<dbReference type="Pfam" id="PF10613">
    <property type="entry name" value="Lig_chan-Glu_bd"/>
    <property type="match status" value="1"/>
</dbReference>
<keyword evidence="4" id="KW-1003">Cell membrane</keyword>
<name>A0A8T0G4Y8_ARGBR</name>
<dbReference type="InterPro" id="IPR001320">
    <property type="entry name" value="Iontro_rcpt_C"/>
</dbReference>
<keyword evidence="6 13" id="KW-1133">Transmembrane helix</keyword>
<evidence type="ECO:0000256" key="10">
    <source>
        <dbReference type="ARBA" id="ARBA00023180"/>
    </source>
</evidence>
<comment type="subcellular location">
    <subcellularLocation>
        <location evidence="1">Cell membrane</location>
        <topology evidence="1">Multi-pass membrane protein</topology>
    </subcellularLocation>
</comment>
<evidence type="ECO:0000256" key="5">
    <source>
        <dbReference type="ARBA" id="ARBA00022692"/>
    </source>
</evidence>
<evidence type="ECO:0000256" key="8">
    <source>
        <dbReference type="ARBA" id="ARBA00023136"/>
    </source>
</evidence>
<accession>A0A8T0G4Y8</accession>
<dbReference type="GO" id="GO:0005886">
    <property type="term" value="C:plasma membrane"/>
    <property type="evidence" value="ECO:0007669"/>
    <property type="project" value="UniProtKB-SubCell"/>
</dbReference>
<keyword evidence="10" id="KW-0325">Glycoprotein</keyword>
<organism evidence="15 16">
    <name type="scientific">Argiope bruennichi</name>
    <name type="common">Wasp spider</name>
    <name type="synonym">Aranea bruennichi</name>
    <dbReference type="NCBI Taxonomy" id="94029"/>
    <lineage>
        <taxon>Eukaryota</taxon>
        <taxon>Metazoa</taxon>
        <taxon>Ecdysozoa</taxon>
        <taxon>Arthropoda</taxon>
        <taxon>Chelicerata</taxon>
        <taxon>Arachnida</taxon>
        <taxon>Araneae</taxon>
        <taxon>Araneomorphae</taxon>
        <taxon>Entelegynae</taxon>
        <taxon>Araneoidea</taxon>
        <taxon>Araneidae</taxon>
        <taxon>Argiope</taxon>
    </lineage>
</organism>
<protein>
    <submittedName>
        <fullName evidence="15">Glutamate receptor ionotropic like protein</fullName>
    </submittedName>
</protein>
<gene>
    <name evidence="15" type="ORF">HNY73_001447</name>
</gene>
<evidence type="ECO:0000313" key="15">
    <source>
        <dbReference type="EMBL" id="KAF8797150.1"/>
    </source>
</evidence>
<dbReference type="SMART" id="SM00918">
    <property type="entry name" value="Lig_chan-Glu_bd"/>
    <property type="match status" value="1"/>
</dbReference>
<evidence type="ECO:0000259" key="14">
    <source>
        <dbReference type="SMART" id="SM00918"/>
    </source>
</evidence>
<evidence type="ECO:0000256" key="3">
    <source>
        <dbReference type="ARBA" id="ARBA00022448"/>
    </source>
</evidence>
<reference evidence="15" key="2">
    <citation type="submission" date="2020-06" db="EMBL/GenBank/DDBJ databases">
        <authorList>
            <person name="Sheffer M."/>
        </authorList>
    </citation>
    <scope>NUCLEOTIDE SEQUENCE</scope>
</reference>
<evidence type="ECO:0000256" key="6">
    <source>
        <dbReference type="ARBA" id="ARBA00022989"/>
    </source>
</evidence>
<keyword evidence="9 15" id="KW-0675">Receptor</keyword>
<keyword evidence="12" id="KW-0407">Ion channel</keyword>
<evidence type="ECO:0000256" key="1">
    <source>
        <dbReference type="ARBA" id="ARBA00004651"/>
    </source>
</evidence>
<dbReference type="Gene3D" id="1.10.287.70">
    <property type="match status" value="1"/>
</dbReference>
<evidence type="ECO:0000256" key="4">
    <source>
        <dbReference type="ARBA" id="ARBA00022475"/>
    </source>
</evidence>
<dbReference type="InterPro" id="IPR019594">
    <property type="entry name" value="Glu/Gly-bd"/>
</dbReference>
<evidence type="ECO:0000256" key="12">
    <source>
        <dbReference type="ARBA" id="ARBA00023303"/>
    </source>
</evidence>
<feature type="transmembrane region" description="Helical" evidence="13">
    <location>
        <begin position="198"/>
        <end position="219"/>
    </location>
</feature>
<evidence type="ECO:0000256" key="7">
    <source>
        <dbReference type="ARBA" id="ARBA00023065"/>
    </source>
</evidence>
<dbReference type="Pfam" id="PF00060">
    <property type="entry name" value="Lig_chan"/>
    <property type="match status" value="1"/>
</dbReference>
<dbReference type="EMBL" id="JABXBU010000001">
    <property type="protein sequence ID" value="KAF8797150.1"/>
    <property type="molecule type" value="Genomic_DNA"/>
</dbReference>
<dbReference type="GO" id="GO:0050906">
    <property type="term" value="P:detection of stimulus involved in sensory perception"/>
    <property type="evidence" value="ECO:0007669"/>
    <property type="project" value="UniProtKB-ARBA"/>
</dbReference>
<dbReference type="PANTHER" id="PTHR42643:SF24">
    <property type="entry name" value="IONOTROPIC RECEPTOR 60A"/>
    <property type="match status" value="1"/>
</dbReference>
<feature type="transmembrane region" description="Helical" evidence="13">
    <location>
        <begin position="391"/>
        <end position="414"/>
    </location>
</feature>
<keyword evidence="11" id="KW-1071">Ligand-gated ion channel</keyword>
<keyword evidence="8 13" id="KW-0472">Membrane</keyword>
<dbReference type="InterPro" id="IPR052192">
    <property type="entry name" value="Insect_Ionotropic_Sensory_Rcpt"/>
</dbReference>
<keyword evidence="5 13" id="KW-0812">Transmembrane</keyword>
<sequence>MMSRQFKVRYSKWPPWSLDIPVENGSKLDGVLKDVLGALSYSLKFQFEIRPQIDHQYGSLQPDGNFSGMLGALQKKEVDIAGPFVASEQRAMVTDFTNCLGFSKLGIITGIKSADRNMFLYANVFSWQVWLSLLMTIIGLAFVAALIYNVTVNGWKDDQVSLLSRYFWVFWSYLIGHDGGTTNHWALVHIWNLQSFRILLAAWLLGPVINSLFSFQGSITSTFAITKMRPVIADLDELTKKTSIIPVLSRGSAVQICFMASPDHTHLWKRMKNNMIIFSPETVEETMKKIEKGTHVLIVDYIYALTLASDYVKRRGRCTIQVEELLFCQNFIALGLRKGIPRKTLKNINLRLTYIIQAKLTDRWLNRVFPNYTHCTKQPQEDIKPLSITDILGGFLIWGIGIVCAILLLLTEIFEKRRKRREKKSSSATSIIPNEDLERRAAKYRPKFMNYCL</sequence>
<dbReference type="GO" id="GO:0015276">
    <property type="term" value="F:ligand-gated monoatomic ion channel activity"/>
    <property type="evidence" value="ECO:0007669"/>
    <property type="project" value="InterPro"/>
</dbReference>
<evidence type="ECO:0000256" key="2">
    <source>
        <dbReference type="ARBA" id="ARBA00008685"/>
    </source>
</evidence>
<keyword evidence="16" id="KW-1185">Reference proteome</keyword>
<proteinExistence type="inferred from homology"/>
<dbReference type="Proteomes" id="UP000807504">
    <property type="component" value="Unassembled WGS sequence"/>
</dbReference>
<keyword evidence="3" id="KW-0813">Transport</keyword>
<reference evidence="15" key="1">
    <citation type="journal article" date="2020" name="bioRxiv">
        <title>Chromosome-level reference genome of the European wasp spider Argiope bruennichi: a resource for studies on range expansion and evolutionary adaptation.</title>
        <authorList>
            <person name="Sheffer M.M."/>
            <person name="Hoppe A."/>
            <person name="Krehenwinkel H."/>
            <person name="Uhl G."/>
            <person name="Kuss A.W."/>
            <person name="Jensen L."/>
            <person name="Jensen C."/>
            <person name="Gillespie R.G."/>
            <person name="Hoff K.J."/>
            <person name="Prost S."/>
        </authorList>
    </citation>
    <scope>NUCLEOTIDE SEQUENCE</scope>
</reference>
<comment type="caution">
    <text evidence="15">The sequence shown here is derived from an EMBL/GenBank/DDBJ whole genome shotgun (WGS) entry which is preliminary data.</text>
</comment>
<dbReference type="PANTHER" id="PTHR42643">
    <property type="entry name" value="IONOTROPIC RECEPTOR 20A-RELATED"/>
    <property type="match status" value="1"/>
</dbReference>